<feature type="transmembrane region" description="Helical" evidence="5">
    <location>
        <begin position="146"/>
        <end position="170"/>
    </location>
</feature>
<organism evidence="6 7">
    <name type="scientific">Caenorhabditis briggsae</name>
    <dbReference type="NCBI Taxonomy" id="6238"/>
    <lineage>
        <taxon>Eukaryota</taxon>
        <taxon>Metazoa</taxon>
        <taxon>Ecdysozoa</taxon>
        <taxon>Nematoda</taxon>
        <taxon>Chromadorea</taxon>
        <taxon>Rhabditida</taxon>
        <taxon>Rhabditina</taxon>
        <taxon>Rhabditomorpha</taxon>
        <taxon>Rhabditoidea</taxon>
        <taxon>Rhabditidae</taxon>
        <taxon>Peloderinae</taxon>
        <taxon>Caenorhabditis</taxon>
    </lineage>
</organism>
<keyword evidence="3 5" id="KW-1133">Transmembrane helix</keyword>
<sequence>MISRRRRALAGSDDGSKGIASMLDDIEPEPFEEMYSIFRIVTLYELMIHGQWKYVVHYLDNKKTELVLGTYIGAAFELIRFVCVLIIAIVFILMRISALLPLQNENIIGNITWVISTNALAFWTALILCAIIVAQFAVYQCKNSSYVVICTTINFVFSIILIAAFIHLAILRYNNENFMKEGFHKNLLSSGSMRGLQNYQARVKCCGVEGPDDYFGSIIMKYTNALTNKTEEIPVTREFALDDNRFYSLPISCCKRSDKQWVICYNAGTEKSELWKRCALGCRLATSGRKLRGFGFWTDLGQILVRSCPLAAVG</sequence>
<evidence type="ECO:0000313" key="7">
    <source>
        <dbReference type="Proteomes" id="UP000827892"/>
    </source>
</evidence>
<dbReference type="AlphaFoldDB" id="A0AAE9DVE0"/>
<evidence type="ECO:0000313" key="6">
    <source>
        <dbReference type="EMBL" id="ULU12873.1"/>
    </source>
</evidence>
<dbReference type="Proteomes" id="UP000827892">
    <property type="component" value="Chromosome I"/>
</dbReference>
<evidence type="ECO:0000256" key="2">
    <source>
        <dbReference type="ARBA" id="ARBA00022692"/>
    </source>
</evidence>
<feature type="transmembrane region" description="Helical" evidence="5">
    <location>
        <begin position="78"/>
        <end position="100"/>
    </location>
</feature>
<proteinExistence type="predicted"/>
<accession>A0AAE9DVE0</accession>
<evidence type="ECO:0000256" key="4">
    <source>
        <dbReference type="ARBA" id="ARBA00023136"/>
    </source>
</evidence>
<protein>
    <submittedName>
        <fullName evidence="6">Uncharacterized protein</fullName>
    </submittedName>
</protein>
<comment type="subcellular location">
    <subcellularLocation>
        <location evidence="1">Membrane</location>
        <topology evidence="1">Multi-pass membrane protein</topology>
    </subcellularLocation>
</comment>
<dbReference type="GO" id="GO:0016020">
    <property type="term" value="C:membrane"/>
    <property type="evidence" value="ECO:0007669"/>
    <property type="project" value="UniProtKB-SubCell"/>
</dbReference>
<evidence type="ECO:0000256" key="1">
    <source>
        <dbReference type="ARBA" id="ARBA00004141"/>
    </source>
</evidence>
<dbReference type="InterPro" id="IPR008952">
    <property type="entry name" value="Tetraspanin_EC2_sf"/>
</dbReference>
<evidence type="ECO:0000256" key="3">
    <source>
        <dbReference type="ARBA" id="ARBA00022989"/>
    </source>
</evidence>
<name>A0AAE9DVE0_CAEBR</name>
<keyword evidence="4 5" id="KW-0472">Membrane</keyword>
<feature type="transmembrane region" description="Helical" evidence="5">
    <location>
        <begin position="120"/>
        <end position="139"/>
    </location>
</feature>
<dbReference type="EMBL" id="CP090891">
    <property type="protein sequence ID" value="ULU12873.1"/>
    <property type="molecule type" value="Genomic_DNA"/>
</dbReference>
<evidence type="ECO:0000256" key="5">
    <source>
        <dbReference type="SAM" id="Phobius"/>
    </source>
</evidence>
<dbReference type="InterPro" id="IPR018499">
    <property type="entry name" value="Tetraspanin/Peripherin"/>
</dbReference>
<dbReference type="Pfam" id="PF00335">
    <property type="entry name" value="Tetraspanin"/>
    <property type="match status" value="1"/>
</dbReference>
<keyword evidence="2 5" id="KW-0812">Transmembrane</keyword>
<gene>
    <name evidence="6" type="ORF">L3Y34_015834</name>
</gene>
<dbReference type="Gene3D" id="1.10.1450.10">
    <property type="entry name" value="Tetraspanin"/>
    <property type="match status" value="1"/>
</dbReference>
<reference evidence="6 7" key="1">
    <citation type="submission" date="2022-05" db="EMBL/GenBank/DDBJ databases">
        <title>Chromosome-level reference genomes for two strains of Caenorhabditis briggsae: an improved platform for comparative genomics.</title>
        <authorList>
            <person name="Stevens L."/>
            <person name="Andersen E.C."/>
        </authorList>
    </citation>
    <scope>NUCLEOTIDE SEQUENCE [LARGE SCALE GENOMIC DNA]</scope>
    <source>
        <strain evidence="6">QX1410_ONT</strain>
        <tissue evidence="6">Whole-organism</tissue>
    </source>
</reference>